<dbReference type="CDD" id="cd05380">
    <property type="entry name" value="CAP_euk"/>
    <property type="match status" value="1"/>
</dbReference>
<reference evidence="8" key="1">
    <citation type="journal article" date="2011" name="BMC Genomics">
        <title>An insight into the sialome of Simulium guianense (DIPTERA:SIMulIIDAE), the main vector of River Blindness Disease in Brazil.</title>
        <authorList>
            <person name="Chagas A.C."/>
            <person name="Calvo E."/>
            <person name="Pimenta P.F."/>
            <person name="Ribeiro J.M."/>
        </authorList>
    </citation>
    <scope>NUCLEOTIDE SEQUENCE</scope>
    <source>
        <tissue evidence="8">Salivary gland</tissue>
    </source>
</reference>
<comment type="subcellular location">
    <subcellularLocation>
        <location evidence="1">Secreted</location>
    </subcellularLocation>
</comment>
<comment type="similarity">
    <text evidence="2">Belongs to the CRISP family.</text>
</comment>
<dbReference type="InterPro" id="IPR035940">
    <property type="entry name" value="CAP_sf"/>
</dbReference>
<protein>
    <recommendedName>
        <fullName evidence="5">Venom allergen-1</fullName>
    </recommendedName>
</protein>
<dbReference type="PRINTS" id="PR00838">
    <property type="entry name" value="V5ALLERGEN"/>
</dbReference>
<dbReference type="AlphaFoldDB" id="F5GTY0"/>
<proteinExistence type="evidence at transcript level"/>
<sequence>MKSICFLVAYLVCALSWAHGQDVTRNYCGDELCQPEKRPHIACRNNNDFVSSCPRDRELVPMSTKRKNLLLMLHNRMRNKIALGKQKGYKQAKRMPILQWDDELAYLAELNVKTCKFEHDKCRNTMKYRSAGQNLAYSAHGDSHKPLAAQLKKMMRAFYDEQKDANMTFIEKYTNHPTPGTQIGHFTQLVSDRTTRVGCAISRYTEWNAKYQMDMKTMLLACDYSFTNIWEQKVYEAGPTASGCKAGRHSVYKGLCKASENVNPYEKFYAWWLPQNRG</sequence>
<dbReference type="InterPro" id="IPR034763">
    <property type="entry name" value="P14a_insect"/>
</dbReference>
<feature type="domain" description="SCP" evidence="7">
    <location>
        <begin position="64"/>
        <end position="231"/>
    </location>
</feature>
<evidence type="ECO:0000259" key="7">
    <source>
        <dbReference type="SMART" id="SM00198"/>
    </source>
</evidence>
<dbReference type="InterPro" id="IPR002413">
    <property type="entry name" value="V5_allergen-like"/>
</dbReference>
<dbReference type="PANTHER" id="PTHR10334">
    <property type="entry name" value="CYSTEINE-RICH SECRETORY PROTEIN-RELATED"/>
    <property type="match status" value="1"/>
</dbReference>
<dbReference type="SUPFAM" id="SSF55797">
    <property type="entry name" value="PR-1-like"/>
    <property type="match status" value="1"/>
</dbReference>
<evidence type="ECO:0000256" key="4">
    <source>
        <dbReference type="ARBA" id="ARBA00022729"/>
    </source>
</evidence>
<dbReference type="InterPro" id="IPR001283">
    <property type="entry name" value="CRISP-related"/>
</dbReference>
<dbReference type="SMART" id="SM00198">
    <property type="entry name" value="SCP"/>
    <property type="match status" value="1"/>
</dbReference>
<name>F5GTY0_SIMGU</name>
<dbReference type="Pfam" id="PF00188">
    <property type="entry name" value="CAP"/>
    <property type="match status" value="1"/>
</dbReference>
<feature type="chain" id="PRO_5003322955" description="Venom allergen-1" evidence="6">
    <location>
        <begin position="21"/>
        <end position="278"/>
    </location>
</feature>
<evidence type="ECO:0000256" key="2">
    <source>
        <dbReference type="ARBA" id="ARBA00009923"/>
    </source>
</evidence>
<evidence type="ECO:0000256" key="5">
    <source>
        <dbReference type="ARBA" id="ARBA00068306"/>
    </source>
</evidence>
<organism evidence="8">
    <name type="scientific">Simulium guianense</name>
    <name type="common">Black fly</name>
    <dbReference type="NCBI Taxonomy" id="445764"/>
    <lineage>
        <taxon>Eukaryota</taxon>
        <taxon>Metazoa</taxon>
        <taxon>Ecdysozoa</taxon>
        <taxon>Arthropoda</taxon>
        <taxon>Hexapoda</taxon>
        <taxon>Insecta</taxon>
        <taxon>Pterygota</taxon>
        <taxon>Neoptera</taxon>
        <taxon>Endopterygota</taxon>
        <taxon>Diptera</taxon>
        <taxon>Nematocera</taxon>
        <taxon>Chironomoidea</taxon>
        <taxon>Simuliidae</taxon>
        <taxon>Simulium</taxon>
    </lineage>
</organism>
<dbReference type="EMBL" id="JI626293">
    <property type="protein sequence ID" value="AEB96528.1"/>
    <property type="molecule type" value="mRNA"/>
</dbReference>
<dbReference type="FunFam" id="3.40.33.10:FF:000007">
    <property type="entry name" value="Venom allergen"/>
    <property type="match status" value="1"/>
</dbReference>
<feature type="signal peptide" evidence="6">
    <location>
        <begin position="1"/>
        <end position="20"/>
    </location>
</feature>
<evidence type="ECO:0000256" key="1">
    <source>
        <dbReference type="ARBA" id="ARBA00004613"/>
    </source>
</evidence>
<evidence type="ECO:0000256" key="3">
    <source>
        <dbReference type="ARBA" id="ARBA00022525"/>
    </source>
</evidence>
<keyword evidence="3" id="KW-0964">Secreted</keyword>
<dbReference type="InterPro" id="IPR014044">
    <property type="entry name" value="CAP_dom"/>
</dbReference>
<keyword evidence="4 6" id="KW-0732">Signal</keyword>
<dbReference type="Gene3D" id="3.40.33.10">
    <property type="entry name" value="CAP"/>
    <property type="match status" value="1"/>
</dbReference>
<dbReference type="GO" id="GO:0005576">
    <property type="term" value="C:extracellular region"/>
    <property type="evidence" value="ECO:0007669"/>
    <property type="project" value="UniProtKB-SubCell"/>
</dbReference>
<evidence type="ECO:0000256" key="6">
    <source>
        <dbReference type="SAM" id="SignalP"/>
    </source>
</evidence>
<dbReference type="PIRSF" id="PIRSF038921">
    <property type="entry name" value="P14a"/>
    <property type="match status" value="1"/>
</dbReference>
<evidence type="ECO:0000313" key="8">
    <source>
        <dbReference type="EMBL" id="AEB96528.1"/>
    </source>
</evidence>
<accession>F5GTY0</accession>